<organism evidence="2 3">
    <name type="scientific">Phytohabitans houttuyneae</name>
    <dbReference type="NCBI Taxonomy" id="1076126"/>
    <lineage>
        <taxon>Bacteria</taxon>
        <taxon>Bacillati</taxon>
        <taxon>Actinomycetota</taxon>
        <taxon>Actinomycetes</taxon>
        <taxon>Micromonosporales</taxon>
        <taxon>Micromonosporaceae</taxon>
    </lineage>
</organism>
<dbReference type="GO" id="GO:0008236">
    <property type="term" value="F:serine-type peptidase activity"/>
    <property type="evidence" value="ECO:0007669"/>
    <property type="project" value="InterPro"/>
</dbReference>
<protein>
    <recommendedName>
        <fullName evidence="1">Tail specific protease domain-containing protein</fullName>
    </recommendedName>
</protein>
<dbReference type="EMBL" id="BLPF01000004">
    <property type="protein sequence ID" value="GFJ85076.1"/>
    <property type="molecule type" value="Genomic_DNA"/>
</dbReference>
<dbReference type="Gene3D" id="3.30.750.44">
    <property type="match status" value="1"/>
</dbReference>
<dbReference type="AlphaFoldDB" id="A0A6V8KT91"/>
<dbReference type="SMART" id="SM00245">
    <property type="entry name" value="TSPc"/>
    <property type="match status" value="1"/>
</dbReference>
<dbReference type="Pfam" id="PF03572">
    <property type="entry name" value="Peptidase_S41"/>
    <property type="match status" value="1"/>
</dbReference>
<dbReference type="PANTHER" id="PTHR11261">
    <property type="entry name" value="INTERPHOTORECEPTOR RETINOID-BINDING PROTEIN"/>
    <property type="match status" value="1"/>
</dbReference>
<evidence type="ECO:0000259" key="1">
    <source>
        <dbReference type="SMART" id="SM00245"/>
    </source>
</evidence>
<reference evidence="2 3" key="1">
    <citation type="submission" date="2020-03" db="EMBL/GenBank/DDBJ databases">
        <title>Whole genome shotgun sequence of Phytohabitans houttuyneae NBRC 108639.</title>
        <authorList>
            <person name="Komaki H."/>
            <person name="Tamura T."/>
        </authorList>
    </citation>
    <scope>NUCLEOTIDE SEQUENCE [LARGE SCALE GENOMIC DNA]</scope>
    <source>
        <strain evidence="2 3">NBRC 108639</strain>
    </source>
</reference>
<dbReference type="Proteomes" id="UP000482800">
    <property type="component" value="Unassembled WGS sequence"/>
</dbReference>
<keyword evidence="3" id="KW-1185">Reference proteome</keyword>
<sequence length="286" mass="30392">MVSDMISRLTGWLRRLPPPHERFEGLAAALDEEFGGRREPITAAACAEIERAAWPYARHLLLHFDPAGTGPPDEVAPGWPEPDPAVVLPAAAQVREVSRMDGGACLIRVDGLDALRFAQPYLDAAFALARGATAILLDLRANGGGSPETVAYIAGRLLGDRAVHLSDVTYRDHTRQWWTPDLPQGTAVPSEVPVAVLVSDRTFSSGEALAYHLRARGRVTVVGGRTPGAADHITEIRLAPTVVGQVPIGYVTDAVSGANWEGTGVVPQREVPASEAVTAALEALRA</sequence>
<dbReference type="GO" id="GO:0006508">
    <property type="term" value="P:proteolysis"/>
    <property type="evidence" value="ECO:0007669"/>
    <property type="project" value="InterPro"/>
</dbReference>
<evidence type="ECO:0000313" key="2">
    <source>
        <dbReference type="EMBL" id="GFJ85076.1"/>
    </source>
</evidence>
<comment type="caution">
    <text evidence="2">The sequence shown here is derived from an EMBL/GenBank/DDBJ whole genome shotgun (WGS) entry which is preliminary data.</text>
</comment>
<dbReference type="SUPFAM" id="SSF52096">
    <property type="entry name" value="ClpP/crotonase"/>
    <property type="match status" value="1"/>
</dbReference>
<gene>
    <name evidence="2" type="ORF">Phou_092560</name>
</gene>
<accession>A0A6V8KT91</accession>
<dbReference type="InterPro" id="IPR029045">
    <property type="entry name" value="ClpP/crotonase-like_dom_sf"/>
</dbReference>
<dbReference type="CDD" id="cd07563">
    <property type="entry name" value="Peptidase_S41_IRBP"/>
    <property type="match status" value="1"/>
</dbReference>
<dbReference type="Gene3D" id="3.90.226.10">
    <property type="entry name" value="2-enoyl-CoA Hydratase, Chain A, domain 1"/>
    <property type="match status" value="1"/>
</dbReference>
<feature type="domain" description="Tail specific protease" evidence="1">
    <location>
        <begin position="83"/>
        <end position="272"/>
    </location>
</feature>
<dbReference type="PANTHER" id="PTHR11261:SF3">
    <property type="entry name" value="RETINOL-BINDING PROTEIN 3"/>
    <property type="match status" value="1"/>
</dbReference>
<dbReference type="InterPro" id="IPR005151">
    <property type="entry name" value="Tail-specific_protease"/>
</dbReference>
<name>A0A6V8KT91_9ACTN</name>
<reference evidence="2 3" key="2">
    <citation type="submission" date="2020-03" db="EMBL/GenBank/DDBJ databases">
        <authorList>
            <person name="Ichikawa N."/>
            <person name="Kimura A."/>
            <person name="Kitahashi Y."/>
            <person name="Uohara A."/>
        </authorList>
    </citation>
    <scope>NUCLEOTIDE SEQUENCE [LARGE SCALE GENOMIC DNA]</scope>
    <source>
        <strain evidence="2 3">NBRC 108639</strain>
    </source>
</reference>
<proteinExistence type="predicted"/>
<evidence type="ECO:0000313" key="3">
    <source>
        <dbReference type="Proteomes" id="UP000482800"/>
    </source>
</evidence>